<organism evidence="1 2">
    <name type="scientific">Persea americana</name>
    <name type="common">Avocado</name>
    <dbReference type="NCBI Taxonomy" id="3435"/>
    <lineage>
        <taxon>Eukaryota</taxon>
        <taxon>Viridiplantae</taxon>
        <taxon>Streptophyta</taxon>
        <taxon>Embryophyta</taxon>
        <taxon>Tracheophyta</taxon>
        <taxon>Spermatophyta</taxon>
        <taxon>Magnoliopsida</taxon>
        <taxon>Magnoliidae</taxon>
        <taxon>Laurales</taxon>
        <taxon>Lauraceae</taxon>
        <taxon>Persea</taxon>
    </lineage>
</organism>
<evidence type="ECO:0000313" key="1">
    <source>
        <dbReference type="EMBL" id="KAJ8639391.1"/>
    </source>
</evidence>
<reference evidence="1 2" key="1">
    <citation type="journal article" date="2022" name="Hortic Res">
        <title>A haplotype resolved chromosomal level avocado genome allows analysis of novel avocado genes.</title>
        <authorList>
            <person name="Nath O."/>
            <person name="Fletcher S.J."/>
            <person name="Hayward A."/>
            <person name="Shaw L.M."/>
            <person name="Masouleh A.K."/>
            <person name="Furtado A."/>
            <person name="Henry R.J."/>
            <person name="Mitter N."/>
        </authorList>
    </citation>
    <scope>NUCLEOTIDE SEQUENCE [LARGE SCALE GENOMIC DNA]</scope>
    <source>
        <strain evidence="2">cv. Hass</strain>
    </source>
</reference>
<name>A0ACC2M1B9_PERAE</name>
<keyword evidence="2" id="KW-1185">Reference proteome</keyword>
<accession>A0ACC2M1B9</accession>
<dbReference type="Proteomes" id="UP001234297">
    <property type="component" value="Chromosome 5"/>
</dbReference>
<comment type="caution">
    <text evidence="1">The sequence shown here is derived from an EMBL/GenBank/DDBJ whole genome shotgun (WGS) entry which is preliminary data.</text>
</comment>
<proteinExistence type="predicted"/>
<gene>
    <name evidence="1" type="ORF">MRB53_016085</name>
</gene>
<protein>
    <submittedName>
        <fullName evidence="1">Uncharacterized protein</fullName>
    </submittedName>
</protein>
<dbReference type="EMBL" id="CM056813">
    <property type="protein sequence ID" value="KAJ8639391.1"/>
    <property type="molecule type" value="Genomic_DNA"/>
</dbReference>
<sequence length="378" mass="40111">MHVQASYLLTTMVLAFPRCGALRTPPPPDSGTGNTFVLSDPPVGLFDPIQISPAIVPRYPYPETLPPMYPSFPTTYEPVLTGKCPANFSDIQGVMDKTATDCAGPFAALVGNVLCCPQVISLLHIFQGYYSIASDVLVLHKAAANDCFSDIISILSSRGANSAIPTLCSVKSSNRTGGSCSVKDVATFEKTANTSKLLDACSSVDPLKECCRPVCQPAIVEAALHISGVASSFVVTANINGKTTKMEVLSDCKGVVHAWLSRKLTSDAANMAFRILSACKVNKVCPLEFKVPSSTSVFRCHTTGAAYGQQGCLLHSLPADVVFDNSTGFSFTCDLTDNVAAPWPPSSLISSLSFCTPEMSLPALPTSETSRNSAYREK</sequence>
<evidence type="ECO:0000313" key="2">
    <source>
        <dbReference type="Proteomes" id="UP001234297"/>
    </source>
</evidence>